<sequence length="122" mass="13666">MKAAEGLHNQDQLIQDILNTAPDGLARSHCALLRISPVVAKTPDTCIRDSLAFFEELDLGGWDAKEIMAACLKMVDFTFDPGNIRLTWREYLICALSWSPAGDVSLTWPALTSRQELSRFKR</sequence>
<protein>
    <submittedName>
        <fullName evidence="1 2">Uncharacterized protein</fullName>
    </submittedName>
</protein>
<dbReference type="AlphaFoldDB" id="R7UGQ8"/>
<evidence type="ECO:0000313" key="3">
    <source>
        <dbReference type="Proteomes" id="UP000014760"/>
    </source>
</evidence>
<evidence type="ECO:0000313" key="2">
    <source>
        <dbReference type="EnsemblMetazoa" id="CapteP187155"/>
    </source>
</evidence>
<name>R7UGQ8_CAPTE</name>
<proteinExistence type="predicted"/>
<keyword evidence="3" id="KW-1185">Reference proteome</keyword>
<evidence type="ECO:0000313" key="1">
    <source>
        <dbReference type="EMBL" id="ELU02963.1"/>
    </source>
</evidence>
<organism evidence="1">
    <name type="scientific">Capitella teleta</name>
    <name type="common">Polychaete worm</name>
    <dbReference type="NCBI Taxonomy" id="283909"/>
    <lineage>
        <taxon>Eukaryota</taxon>
        <taxon>Metazoa</taxon>
        <taxon>Spiralia</taxon>
        <taxon>Lophotrochozoa</taxon>
        <taxon>Annelida</taxon>
        <taxon>Polychaeta</taxon>
        <taxon>Sedentaria</taxon>
        <taxon>Scolecida</taxon>
        <taxon>Capitellidae</taxon>
        <taxon>Capitella</taxon>
    </lineage>
</organism>
<reference evidence="3" key="1">
    <citation type="submission" date="2012-12" db="EMBL/GenBank/DDBJ databases">
        <authorList>
            <person name="Hellsten U."/>
            <person name="Grimwood J."/>
            <person name="Chapman J.A."/>
            <person name="Shapiro H."/>
            <person name="Aerts A."/>
            <person name="Otillar R.P."/>
            <person name="Terry A.Y."/>
            <person name="Boore J.L."/>
            <person name="Simakov O."/>
            <person name="Marletaz F."/>
            <person name="Cho S.-J."/>
            <person name="Edsinger-Gonzales E."/>
            <person name="Havlak P."/>
            <person name="Kuo D.-H."/>
            <person name="Larsson T."/>
            <person name="Lv J."/>
            <person name="Arendt D."/>
            <person name="Savage R."/>
            <person name="Osoegawa K."/>
            <person name="de Jong P."/>
            <person name="Lindberg D.R."/>
            <person name="Seaver E.C."/>
            <person name="Weisblat D.A."/>
            <person name="Putnam N.H."/>
            <person name="Grigoriev I.V."/>
            <person name="Rokhsar D.S."/>
        </authorList>
    </citation>
    <scope>NUCLEOTIDE SEQUENCE</scope>
    <source>
        <strain evidence="3">I ESC-2004</strain>
    </source>
</reference>
<dbReference type="EnsemblMetazoa" id="CapteT187155">
    <property type="protein sequence ID" value="CapteP187155"/>
    <property type="gene ID" value="CapteG187155"/>
</dbReference>
<accession>R7UGQ8</accession>
<reference evidence="1 3" key="2">
    <citation type="journal article" date="2013" name="Nature">
        <title>Insights into bilaterian evolution from three spiralian genomes.</title>
        <authorList>
            <person name="Simakov O."/>
            <person name="Marletaz F."/>
            <person name="Cho S.J."/>
            <person name="Edsinger-Gonzales E."/>
            <person name="Havlak P."/>
            <person name="Hellsten U."/>
            <person name="Kuo D.H."/>
            <person name="Larsson T."/>
            <person name="Lv J."/>
            <person name="Arendt D."/>
            <person name="Savage R."/>
            <person name="Osoegawa K."/>
            <person name="de Jong P."/>
            <person name="Grimwood J."/>
            <person name="Chapman J.A."/>
            <person name="Shapiro H."/>
            <person name="Aerts A."/>
            <person name="Otillar R.P."/>
            <person name="Terry A.Y."/>
            <person name="Boore J.L."/>
            <person name="Grigoriev I.V."/>
            <person name="Lindberg D.R."/>
            <person name="Seaver E.C."/>
            <person name="Weisblat D.A."/>
            <person name="Putnam N.H."/>
            <person name="Rokhsar D.S."/>
        </authorList>
    </citation>
    <scope>NUCLEOTIDE SEQUENCE</scope>
    <source>
        <strain evidence="1 3">I ESC-2004</strain>
    </source>
</reference>
<reference evidence="2" key="3">
    <citation type="submission" date="2015-06" db="UniProtKB">
        <authorList>
            <consortium name="EnsemblMetazoa"/>
        </authorList>
    </citation>
    <scope>IDENTIFICATION</scope>
</reference>
<dbReference type="Proteomes" id="UP000014760">
    <property type="component" value="Unassembled WGS sequence"/>
</dbReference>
<dbReference type="EMBL" id="KB303594">
    <property type="protein sequence ID" value="ELU02963.1"/>
    <property type="molecule type" value="Genomic_DNA"/>
</dbReference>
<dbReference type="HOGENOM" id="CLU_2028880_0_0_1"/>
<gene>
    <name evidence="1" type="ORF">CAPTEDRAFT_187155</name>
</gene>
<dbReference type="EMBL" id="AMQN01045760">
    <property type="status" value="NOT_ANNOTATED_CDS"/>
    <property type="molecule type" value="Genomic_DNA"/>
</dbReference>